<evidence type="ECO:0008006" key="5">
    <source>
        <dbReference type="Google" id="ProtNLM"/>
    </source>
</evidence>
<evidence type="ECO:0000256" key="2">
    <source>
        <dbReference type="SAM" id="Phobius"/>
    </source>
</evidence>
<name>A0A9X7VXI8_9BACL</name>
<sequence length="346" mass="38253">MKEWAYPDARRFKVKEFDLLKEGTVSLVILTVIVLVIAAFAGAPYRPTVTNADIATKDPVLFEKTALGYIDGSEGIASYGPPYNNGWHGNVTGVQSLSGFSPQTWWGTPYPVNTAKDFVFSPLAKLAAASANTSLQNALNTYQSASYAQQMIWNKNYRNALTKATVKGSQLTVPQGDYGPVQQMMQSELRFAQTGLLSGVLGAETNQGIYRWNVQNDLLFLQGDPLHQIAGKLNMLGEQWGINHDEQTYPGPWWLTPYTFLYQVPPWSTSSSGDQLAAYTVGVLFVLLIFVPWIPGLRSIPRVLPVYKLIWRDWYRMKNKSGGGGGIFGNDNISSQTTRRGGKSHA</sequence>
<dbReference type="RefSeq" id="WP_206656277.1">
    <property type="nucleotide sequence ID" value="NZ_CP071182.1"/>
</dbReference>
<keyword evidence="2" id="KW-0472">Membrane</keyword>
<dbReference type="AlphaFoldDB" id="A0A9X7VXI8"/>
<keyword evidence="2" id="KW-1133">Transmembrane helix</keyword>
<dbReference type="KEGG" id="afx:JZ786_21205"/>
<keyword evidence="4" id="KW-1185">Reference proteome</keyword>
<feature type="transmembrane region" description="Helical" evidence="2">
    <location>
        <begin position="276"/>
        <end position="294"/>
    </location>
</feature>
<dbReference type="Proteomes" id="UP000663505">
    <property type="component" value="Chromosome"/>
</dbReference>
<dbReference type="EMBL" id="CP071182">
    <property type="protein sequence ID" value="QSO46916.1"/>
    <property type="molecule type" value="Genomic_DNA"/>
</dbReference>
<evidence type="ECO:0000313" key="3">
    <source>
        <dbReference type="EMBL" id="QSO46916.1"/>
    </source>
</evidence>
<evidence type="ECO:0000256" key="1">
    <source>
        <dbReference type="SAM" id="MobiDB-lite"/>
    </source>
</evidence>
<feature type="transmembrane region" description="Helical" evidence="2">
    <location>
        <begin position="20"/>
        <end position="41"/>
    </location>
</feature>
<evidence type="ECO:0000313" key="4">
    <source>
        <dbReference type="Proteomes" id="UP000663505"/>
    </source>
</evidence>
<accession>A0A9X7VXI8</accession>
<gene>
    <name evidence="3" type="ORF">JZ786_21205</name>
</gene>
<organism evidence="3 4">
    <name type="scientific">Alicyclobacillus mengziensis</name>
    <dbReference type="NCBI Taxonomy" id="2931921"/>
    <lineage>
        <taxon>Bacteria</taxon>
        <taxon>Bacillati</taxon>
        <taxon>Bacillota</taxon>
        <taxon>Bacilli</taxon>
        <taxon>Bacillales</taxon>
        <taxon>Alicyclobacillaceae</taxon>
        <taxon>Alicyclobacillus</taxon>
    </lineage>
</organism>
<proteinExistence type="predicted"/>
<protein>
    <recommendedName>
        <fullName evidence="5">Cytochrome B6</fullName>
    </recommendedName>
</protein>
<reference evidence="3 4" key="1">
    <citation type="submission" date="2021-02" db="EMBL/GenBank/DDBJ databases">
        <title>Alicyclobacillus curvatus sp. nov. and Alicyclobacillus mengziensis sp. nov., two acidophilic bacteria isolated from acid mine drainage.</title>
        <authorList>
            <person name="Huang Y."/>
        </authorList>
    </citation>
    <scope>NUCLEOTIDE SEQUENCE [LARGE SCALE GENOMIC DNA]</scope>
    <source>
        <strain evidence="3 4">S30H14</strain>
    </source>
</reference>
<feature type="region of interest" description="Disordered" evidence="1">
    <location>
        <begin position="327"/>
        <end position="346"/>
    </location>
</feature>
<keyword evidence="2" id="KW-0812">Transmembrane</keyword>